<evidence type="ECO:0000313" key="3">
    <source>
        <dbReference type="Proteomes" id="UP001583177"/>
    </source>
</evidence>
<organism evidence="2 3">
    <name type="scientific">Diaporthe australafricana</name>
    <dbReference type="NCBI Taxonomy" id="127596"/>
    <lineage>
        <taxon>Eukaryota</taxon>
        <taxon>Fungi</taxon>
        <taxon>Dikarya</taxon>
        <taxon>Ascomycota</taxon>
        <taxon>Pezizomycotina</taxon>
        <taxon>Sordariomycetes</taxon>
        <taxon>Sordariomycetidae</taxon>
        <taxon>Diaporthales</taxon>
        <taxon>Diaporthaceae</taxon>
        <taxon>Diaporthe</taxon>
    </lineage>
</organism>
<feature type="region of interest" description="Disordered" evidence="1">
    <location>
        <begin position="41"/>
        <end position="120"/>
    </location>
</feature>
<feature type="compositionally biased region" description="Basic and acidic residues" evidence="1">
    <location>
        <begin position="45"/>
        <end position="54"/>
    </location>
</feature>
<dbReference type="EMBL" id="JAWRVE010000003">
    <property type="protein sequence ID" value="KAL1882817.1"/>
    <property type="molecule type" value="Genomic_DNA"/>
</dbReference>
<evidence type="ECO:0000256" key="1">
    <source>
        <dbReference type="SAM" id="MobiDB-lite"/>
    </source>
</evidence>
<comment type="caution">
    <text evidence="2">The sequence shown here is derived from an EMBL/GenBank/DDBJ whole genome shotgun (WGS) entry which is preliminary data.</text>
</comment>
<name>A0ABR3Y4N5_9PEZI</name>
<sequence>MPIFREILDQDDVPAPQREPAVAQPVPVHVSLHQEARPVLLSRQASEESIRTDLCEGPVPDSSEPSSPRPGLSLKTTTDRTELIERLKRGESPTWSPKRRISVPPQYLSRTADQFATTFE</sequence>
<proteinExistence type="predicted"/>
<keyword evidence="3" id="KW-1185">Reference proteome</keyword>
<gene>
    <name evidence="2" type="ORF">Daus18300_000455</name>
</gene>
<feature type="compositionally biased region" description="Polar residues" evidence="1">
    <location>
        <begin position="108"/>
        <end position="120"/>
    </location>
</feature>
<feature type="region of interest" description="Disordered" evidence="1">
    <location>
        <begin position="1"/>
        <end position="22"/>
    </location>
</feature>
<protein>
    <submittedName>
        <fullName evidence="2">Uncharacterized protein</fullName>
    </submittedName>
</protein>
<accession>A0ABR3Y4N5</accession>
<evidence type="ECO:0000313" key="2">
    <source>
        <dbReference type="EMBL" id="KAL1882817.1"/>
    </source>
</evidence>
<dbReference type="Proteomes" id="UP001583177">
    <property type="component" value="Unassembled WGS sequence"/>
</dbReference>
<reference evidence="2 3" key="1">
    <citation type="journal article" date="2024" name="IMA Fungus">
        <title>IMA Genome - F19 : A genome assembly and annotation guide to empower mycologists, including annotated draft genome sequences of Ceratocystis pirilliformis, Diaporthe australafricana, Fusarium ophioides, Paecilomyces lecythidis, and Sporothrix stenoceras.</title>
        <authorList>
            <person name="Aylward J."/>
            <person name="Wilson A.M."/>
            <person name="Visagie C.M."/>
            <person name="Spraker J."/>
            <person name="Barnes I."/>
            <person name="Buitendag C."/>
            <person name="Ceriani C."/>
            <person name="Del Mar Angel L."/>
            <person name="du Plessis D."/>
            <person name="Fuchs T."/>
            <person name="Gasser K."/>
            <person name="Kramer D."/>
            <person name="Li W."/>
            <person name="Munsamy K."/>
            <person name="Piso A."/>
            <person name="Price J.L."/>
            <person name="Sonnekus B."/>
            <person name="Thomas C."/>
            <person name="van der Nest A."/>
            <person name="van Dijk A."/>
            <person name="van Heerden A."/>
            <person name="van Vuuren N."/>
            <person name="Yilmaz N."/>
            <person name="Duong T.A."/>
            <person name="van der Merwe N.A."/>
            <person name="Wingfield M.J."/>
            <person name="Wingfield B.D."/>
        </authorList>
    </citation>
    <scope>NUCLEOTIDE SEQUENCE [LARGE SCALE GENOMIC DNA]</scope>
    <source>
        <strain evidence="2 3">CMW 18300</strain>
    </source>
</reference>
<feature type="compositionally biased region" description="Basic and acidic residues" evidence="1">
    <location>
        <begin position="77"/>
        <end position="91"/>
    </location>
</feature>